<dbReference type="GO" id="GO:0006289">
    <property type="term" value="P:nucleotide-excision repair"/>
    <property type="evidence" value="ECO:0007669"/>
    <property type="project" value="InterPro"/>
</dbReference>
<keyword evidence="4" id="KW-0267">Excision nuclease</keyword>
<gene>
    <name evidence="11" type="ordered locus">Lcho_4261</name>
</gene>
<dbReference type="SUPFAM" id="SSF82771">
    <property type="entry name" value="GIY-YIG endonuclease"/>
    <property type="match status" value="1"/>
</dbReference>
<dbReference type="KEGG" id="lch:Lcho_4261"/>
<keyword evidence="3" id="KW-0378">Hydrolase</keyword>
<protein>
    <recommendedName>
        <fullName evidence="7">Excinuclease cho</fullName>
    </recommendedName>
    <alternativeName>
        <fullName evidence="9">Endonuclease cho</fullName>
    </alternativeName>
    <alternativeName>
        <fullName evidence="8">UvrC homolog protein</fullName>
    </alternativeName>
</protein>
<evidence type="ECO:0000256" key="3">
    <source>
        <dbReference type="ARBA" id="ARBA00022801"/>
    </source>
</evidence>
<evidence type="ECO:0000259" key="10">
    <source>
        <dbReference type="PROSITE" id="PS50164"/>
    </source>
</evidence>
<dbReference type="OrthoDB" id="9803913at2"/>
<dbReference type="HOGENOM" id="CLU_054721_1_0_4"/>
<evidence type="ECO:0000256" key="2">
    <source>
        <dbReference type="ARBA" id="ARBA00022769"/>
    </source>
</evidence>
<evidence type="ECO:0000313" key="12">
    <source>
        <dbReference type="Proteomes" id="UP000001693"/>
    </source>
</evidence>
<dbReference type="GO" id="GO:0009432">
    <property type="term" value="P:SOS response"/>
    <property type="evidence" value="ECO:0007669"/>
    <property type="project" value="UniProtKB-KW"/>
</dbReference>
<keyword evidence="2" id="KW-0228">DNA excision</keyword>
<dbReference type="Gene3D" id="3.40.1440.10">
    <property type="entry name" value="GIY-YIG endonuclease"/>
    <property type="match status" value="1"/>
</dbReference>
<proteinExistence type="predicted"/>
<keyword evidence="6" id="KW-0742">SOS response</keyword>
<dbReference type="GO" id="GO:0009380">
    <property type="term" value="C:excinuclease repair complex"/>
    <property type="evidence" value="ECO:0007669"/>
    <property type="project" value="TreeGrafter"/>
</dbReference>
<keyword evidence="1" id="KW-0227">DNA damage</keyword>
<evidence type="ECO:0000256" key="5">
    <source>
        <dbReference type="ARBA" id="ARBA00023204"/>
    </source>
</evidence>
<reference evidence="11 12" key="1">
    <citation type="submission" date="2008-03" db="EMBL/GenBank/DDBJ databases">
        <title>Complete sequence of Leptothrix cholodnii SP-6.</title>
        <authorList>
            <consortium name="US DOE Joint Genome Institute"/>
            <person name="Copeland A."/>
            <person name="Lucas S."/>
            <person name="Lapidus A."/>
            <person name="Glavina del Rio T."/>
            <person name="Dalin E."/>
            <person name="Tice H."/>
            <person name="Bruce D."/>
            <person name="Goodwin L."/>
            <person name="Pitluck S."/>
            <person name="Chertkov O."/>
            <person name="Brettin T."/>
            <person name="Detter J.C."/>
            <person name="Han C."/>
            <person name="Kuske C.R."/>
            <person name="Schmutz J."/>
            <person name="Larimer F."/>
            <person name="Land M."/>
            <person name="Hauser L."/>
            <person name="Kyrpides N."/>
            <person name="Lykidis A."/>
            <person name="Emerson D."/>
            <person name="Richardson P."/>
        </authorList>
    </citation>
    <scope>NUCLEOTIDE SEQUENCE [LARGE SCALE GENOMIC DNA]</scope>
    <source>
        <strain evidence="12">ATCC 51168 / LMG 8142 / SP-6</strain>
    </source>
</reference>
<feature type="domain" description="GIY-YIG" evidence="10">
    <location>
        <begin position="13"/>
        <end position="87"/>
    </location>
</feature>
<dbReference type="GO" id="GO:0016787">
    <property type="term" value="F:hydrolase activity"/>
    <property type="evidence" value="ECO:0007669"/>
    <property type="project" value="UniProtKB-KW"/>
</dbReference>
<evidence type="ECO:0000256" key="7">
    <source>
        <dbReference type="ARBA" id="ARBA00040756"/>
    </source>
</evidence>
<sequence>MVIPTEDLRALPSAPGVYLFHGESALPLYIGKSVNIRSRVLSHLREPGEARMLLQTRRVTWIRTAGEIGALLLESRLIKAQQPLYNKQLRRSRELCSWRFCGSQPAVAPALVYSRDVDFAVTDGLFGLFRSAHAAKDFLIDTAQAHRLCLVALGLEPATRRGCFGLQLGRCDGVCVGRESAASHALRVAQALAQCAVQRWPFPGAVGLVERDGDWVQTHVVRNWRHERTLDVGGAQDARPPLADPGAGAGFDLDAYRILVKPLLDGGCERIHLED</sequence>
<organism evidence="11 12">
    <name type="scientific">Leptothrix cholodnii (strain ATCC 51168 / LMG 8142 / SP-6)</name>
    <name type="common">Leptothrix discophora (strain SP-6)</name>
    <dbReference type="NCBI Taxonomy" id="395495"/>
    <lineage>
        <taxon>Bacteria</taxon>
        <taxon>Pseudomonadati</taxon>
        <taxon>Pseudomonadota</taxon>
        <taxon>Betaproteobacteria</taxon>
        <taxon>Burkholderiales</taxon>
        <taxon>Sphaerotilaceae</taxon>
        <taxon>Leptothrix</taxon>
    </lineage>
</organism>
<evidence type="ECO:0000256" key="4">
    <source>
        <dbReference type="ARBA" id="ARBA00022881"/>
    </source>
</evidence>
<dbReference type="Proteomes" id="UP000001693">
    <property type="component" value="Chromosome"/>
</dbReference>
<dbReference type="InterPro" id="IPR050066">
    <property type="entry name" value="UvrABC_protein_C"/>
</dbReference>
<dbReference type="PANTHER" id="PTHR30562:SF10">
    <property type="entry name" value="EXCINUCLEASE CHO"/>
    <property type="match status" value="1"/>
</dbReference>
<dbReference type="InterPro" id="IPR035901">
    <property type="entry name" value="GIY-YIG_endonuc_sf"/>
</dbReference>
<dbReference type="EMBL" id="CP001013">
    <property type="protein sequence ID" value="ACB36512.1"/>
    <property type="molecule type" value="Genomic_DNA"/>
</dbReference>
<dbReference type="InterPro" id="IPR000305">
    <property type="entry name" value="GIY-YIG_endonuc"/>
</dbReference>
<evidence type="ECO:0000256" key="6">
    <source>
        <dbReference type="ARBA" id="ARBA00023236"/>
    </source>
</evidence>
<dbReference type="PANTHER" id="PTHR30562">
    <property type="entry name" value="UVRC/OXIDOREDUCTASE"/>
    <property type="match status" value="1"/>
</dbReference>
<keyword evidence="12" id="KW-1185">Reference proteome</keyword>
<dbReference type="InterPro" id="IPR047296">
    <property type="entry name" value="GIY-YIG_UvrC_Cho"/>
</dbReference>
<dbReference type="CDD" id="cd10434">
    <property type="entry name" value="GIY-YIG_UvrC_Cho"/>
    <property type="match status" value="1"/>
</dbReference>
<dbReference type="PROSITE" id="PS50164">
    <property type="entry name" value="GIY_YIG"/>
    <property type="match status" value="1"/>
</dbReference>
<name>B1XZE9_LEPCP</name>
<dbReference type="GO" id="GO:0004518">
    <property type="term" value="F:nuclease activity"/>
    <property type="evidence" value="ECO:0007669"/>
    <property type="project" value="UniProtKB-KW"/>
</dbReference>
<evidence type="ECO:0000256" key="8">
    <source>
        <dbReference type="ARBA" id="ARBA00042138"/>
    </source>
</evidence>
<evidence type="ECO:0000256" key="9">
    <source>
        <dbReference type="ARBA" id="ARBA00042732"/>
    </source>
</evidence>
<dbReference type="AlphaFoldDB" id="B1XZE9"/>
<evidence type="ECO:0000256" key="1">
    <source>
        <dbReference type="ARBA" id="ARBA00022763"/>
    </source>
</evidence>
<dbReference type="STRING" id="395495.Lcho_4261"/>
<evidence type="ECO:0000313" key="11">
    <source>
        <dbReference type="EMBL" id="ACB36512.1"/>
    </source>
</evidence>
<accession>B1XZE9</accession>
<dbReference type="eggNOG" id="COG0322">
    <property type="taxonomic scope" value="Bacteria"/>
</dbReference>
<dbReference type="SMART" id="SM00465">
    <property type="entry name" value="GIYc"/>
    <property type="match status" value="1"/>
</dbReference>
<keyword evidence="5" id="KW-0234">DNA repair</keyword>